<evidence type="ECO:0000313" key="3">
    <source>
        <dbReference type="Proteomes" id="UP000222788"/>
    </source>
</evidence>
<protein>
    <recommendedName>
        <fullName evidence="4">FAR1 domain-containing protein</fullName>
    </recommendedName>
</protein>
<evidence type="ECO:0008006" key="4">
    <source>
        <dbReference type="Google" id="ProtNLM"/>
    </source>
</evidence>
<sequence length="369" mass="39919">MDPTQQHVKIHVQEQSASVQGPTAEPATVSQVDVAVLAAVASASASASAPPTPVLSVPATEAPVPILPIKAAAPPAPAPATLAADATVAAVAETVVETPDANISPAPQSQFQPHQIPHAHFENIKDARKALDAYAESAGYKMCVMKTLPTAVVWRCSQNGRRRTRPPTTTHPSKQRKHRLKERSGCRWKIRAVKRPRLRDGEGSEPPAVEWIWTIRESDNPDARTHNHDMMDPASFASYRMKAAVSVKDIIFTMVDAGVKPIHIVAELKGRAKALNRPALSSIKSRDIHNLVQAQGSTGEGVTCSPSHITGEFGTEDPWSRDLSDRIVSMFTTSSRSLSSKDAEPVLPLYVDMPPLLLVRLCRPELRVT</sequence>
<dbReference type="Proteomes" id="UP000222788">
    <property type="component" value="Unassembled WGS sequence"/>
</dbReference>
<comment type="caution">
    <text evidence="2">The sequence shown here is derived from an EMBL/GenBank/DDBJ whole genome shotgun (WGS) entry which is preliminary data.</text>
</comment>
<keyword evidence="3" id="KW-1185">Reference proteome</keyword>
<reference evidence="2 3" key="1">
    <citation type="journal article" date="2013" name="Fungal Biol.">
        <title>Analysis of microsatellite markers in the genome of the plant pathogen Ceratocystis fimbriata.</title>
        <authorList>
            <person name="Simpson M.C."/>
            <person name="Wilken P.M."/>
            <person name="Coetzee M.P."/>
            <person name="Wingfield M.J."/>
            <person name="Wingfield B.D."/>
        </authorList>
    </citation>
    <scope>NUCLEOTIDE SEQUENCE [LARGE SCALE GENOMIC DNA]</scope>
    <source>
        <strain evidence="2 3">CBS 114723</strain>
    </source>
</reference>
<proteinExistence type="predicted"/>
<organism evidence="2 3">
    <name type="scientific">Ceratocystis fimbriata CBS 114723</name>
    <dbReference type="NCBI Taxonomy" id="1035309"/>
    <lineage>
        <taxon>Eukaryota</taxon>
        <taxon>Fungi</taxon>
        <taxon>Dikarya</taxon>
        <taxon>Ascomycota</taxon>
        <taxon>Pezizomycotina</taxon>
        <taxon>Sordariomycetes</taxon>
        <taxon>Hypocreomycetidae</taxon>
        <taxon>Microascales</taxon>
        <taxon>Ceratocystidaceae</taxon>
        <taxon>Ceratocystis</taxon>
    </lineage>
</organism>
<evidence type="ECO:0000313" key="2">
    <source>
        <dbReference type="EMBL" id="PHH51728.1"/>
    </source>
</evidence>
<feature type="compositionally biased region" description="Basic residues" evidence="1">
    <location>
        <begin position="173"/>
        <end position="183"/>
    </location>
</feature>
<feature type="region of interest" description="Disordered" evidence="1">
    <location>
        <begin position="159"/>
        <end position="183"/>
    </location>
</feature>
<reference evidence="2 3" key="2">
    <citation type="journal article" date="2013" name="IMA Fungus">
        <title>IMA Genome-F 1: Ceratocystis fimbriata: Draft nuclear genome sequence for the plant pathogen, Ceratocystis fimbriata.</title>
        <authorList>
            <person name="Wilken P.M."/>
            <person name="Steenkamp E.T."/>
            <person name="Wingfield M.J."/>
            <person name="de Beer Z.W."/>
            <person name="Wingfield B.D."/>
        </authorList>
    </citation>
    <scope>NUCLEOTIDE SEQUENCE [LARGE SCALE GENOMIC DNA]</scope>
    <source>
        <strain evidence="2 3">CBS 114723</strain>
    </source>
</reference>
<accession>A0A2C5WW01</accession>
<gene>
    <name evidence="2" type="ORF">CFIMG_008596RA00001</name>
</gene>
<name>A0A2C5WW01_9PEZI</name>
<evidence type="ECO:0000256" key="1">
    <source>
        <dbReference type="SAM" id="MobiDB-lite"/>
    </source>
</evidence>
<dbReference type="AlphaFoldDB" id="A0A2C5WW01"/>
<dbReference type="EMBL" id="APWK03000086">
    <property type="protein sequence ID" value="PHH51728.1"/>
    <property type="molecule type" value="Genomic_DNA"/>
</dbReference>